<dbReference type="RefSeq" id="WP_097167643.1">
    <property type="nucleotide sequence ID" value="NZ_CP028129.1"/>
</dbReference>
<evidence type="ECO:0000313" key="2">
    <source>
        <dbReference type="EMBL" id="PPF09582.1"/>
    </source>
</evidence>
<comment type="caution">
    <text evidence="2">The sequence shown here is derived from an EMBL/GenBank/DDBJ whole genome shotgun (WGS) entry which is preliminary data.</text>
</comment>
<name>A0ABD6W514_RATRA</name>
<accession>A0ABD6W514</accession>
<dbReference type="EMBL" id="PSVT01000077">
    <property type="protein sequence ID" value="PPH70847.1"/>
    <property type="molecule type" value="Genomic_DNA"/>
</dbReference>
<feature type="region of interest" description="Disordered" evidence="1">
    <location>
        <begin position="80"/>
        <end position="106"/>
    </location>
</feature>
<evidence type="ECO:0000256" key="1">
    <source>
        <dbReference type="SAM" id="MobiDB-lite"/>
    </source>
</evidence>
<dbReference type="Proteomes" id="UP000239698">
    <property type="component" value="Unassembled WGS sequence"/>
</dbReference>
<dbReference type="GeneID" id="49821284"/>
<protein>
    <recommendedName>
        <fullName evidence="6">HPr family phosphocarrier protein</fullName>
    </recommendedName>
</protein>
<proteinExistence type="predicted"/>
<organism evidence="2 4">
    <name type="scientific">Rathayibacter rathayi</name>
    <name type="common">Corynebacterium rathayi</name>
    <dbReference type="NCBI Taxonomy" id="33887"/>
    <lineage>
        <taxon>Bacteria</taxon>
        <taxon>Bacillati</taxon>
        <taxon>Actinomycetota</taxon>
        <taxon>Actinomycetes</taxon>
        <taxon>Micrococcales</taxon>
        <taxon>Microbacteriaceae</taxon>
        <taxon>Rathayibacter</taxon>
    </lineage>
</organism>
<sequence length="106" mass="10874">MKTLFHTGGSLSLDDATADAVIRYSLALAQQCRMGTVSVADDATPSSVVTLTVGLGIPLVVAGSGGRAAESSEDILGRLGELDGPAGPVPTSDIDPRATWELENEY</sequence>
<dbReference type="AlphaFoldDB" id="A0ABD6W514"/>
<evidence type="ECO:0000313" key="4">
    <source>
        <dbReference type="Proteomes" id="UP000237881"/>
    </source>
</evidence>
<keyword evidence="5" id="KW-1185">Reference proteome</keyword>
<dbReference type="Proteomes" id="UP000237881">
    <property type="component" value="Unassembled WGS sequence"/>
</dbReference>
<evidence type="ECO:0000313" key="3">
    <source>
        <dbReference type="EMBL" id="PPH70847.1"/>
    </source>
</evidence>
<evidence type="ECO:0000313" key="5">
    <source>
        <dbReference type="Proteomes" id="UP000239698"/>
    </source>
</evidence>
<dbReference type="EMBL" id="PSUL01000069">
    <property type="protein sequence ID" value="PPF09582.1"/>
    <property type="molecule type" value="Genomic_DNA"/>
</dbReference>
<reference evidence="4 5" key="1">
    <citation type="submission" date="2018-02" db="EMBL/GenBank/DDBJ databases">
        <title>Bacteriophage NCPPB3778 and a type I-E CRISPR drive the evolution of the US Biological Select Agent, Rathayibacter toxicus.</title>
        <authorList>
            <person name="Davis E.W.II."/>
            <person name="Tabima J.F."/>
            <person name="Weisberg A.J."/>
            <person name="Lopes L.D."/>
            <person name="Wiseman M.S."/>
            <person name="Wiseman M.S."/>
            <person name="Pupko T."/>
            <person name="Belcher M.S."/>
            <person name="Sechler A.J."/>
            <person name="Tancos M.A."/>
            <person name="Schroeder B.K."/>
            <person name="Murray T.D."/>
            <person name="Luster D.G."/>
            <person name="Schneider W.L."/>
            <person name="Rogers E."/>
            <person name="Andreote F.D."/>
            <person name="Grunwald N.J."/>
            <person name="Putnam M.L."/>
            <person name="Chang J.H."/>
        </authorList>
    </citation>
    <scope>NUCLEOTIDE SEQUENCE [LARGE SCALE GENOMIC DNA]</scope>
    <source>
        <strain evidence="3 5">AY1D6</strain>
        <strain evidence="2 4">AY1I9</strain>
    </source>
</reference>
<dbReference type="KEGG" id="rry:C1O28_12415"/>
<gene>
    <name evidence="2" type="ORF">C5C04_14645</name>
    <name evidence="3" type="ORF">C5C40_15985</name>
</gene>
<evidence type="ECO:0008006" key="6">
    <source>
        <dbReference type="Google" id="ProtNLM"/>
    </source>
</evidence>